<evidence type="ECO:0000256" key="1">
    <source>
        <dbReference type="ARBA" id="ARBA00022801"/>
    </source>
</evidence>
<proteinExistence type="predicted"/>
<dbReference type="PANTHER" id="PTHR43156:SF2">
    <property type="entry name" value="STAGE II SPORULATION PROTEIN E"/>
    <property type="match status" value="1"/>
</dbReference>
<dbReference type="KEGG" id="ska:CP970_43275"/>
<dbReference type="InterPro" id="IPR052016">
    <property type="entry name" value="Bact_Sigma-Reg"/>
</dbReference>
<evidence type="ECO:0000313" key="5">
    <source>
        <dbReference type="Proteomes" id="UP000325529"/>
    </source>
</evidence>
<dbReference type="PANTHER" id="PTHR43156">
    <property type="entry name" value="STAGE II SPORULATION PROTEIN E-RELATED"/>
    <property type="match status" value="1"/>
</dbReference>
<feature type="domain" description="PPM-type phosphatase" evidence="3">
    <location>
        <begin position="159"/>
        <end position="372"/>
    </location>
</feature>
<evidence type="ECO:0000259" key="3">
    <source>
        <dbReference type="SMART" id="SM00331"/>
    </source>
</evidence>
<evidence type="ECO:0000313" key="4">
    <source>
        <dbReference type="EMBL" id="QEU96861.1"/>
    </source>
</evidence>
<dbReference type="GO" id="GO:0016791">
    <property type="term" value="F:phosphatase activity"/>
    <property type="evidence" value="ECO:0007669"/>
    <property type="project" value="TreeGrafter"/>
</dbReference>
<feature type="region of interest" description="Disordered" evidence="2">
    <location>
        <begin position="376"/>
        <end position="399"/>
    </location>
</feature>
<gene>
    <name evidence="4" type="ORF">CP970_43275</name>
</gene>
<accession>A0A5J6GRR1</accession>
<dbReference type="Pfam" id="PF07228">
    <property type="entry name" value="SpoIIE"/>
    <property type="match status" value="1"/>
</dbReference>
<dbReference type="InterPro" id="IPR001932">
    <property type="entry name" value="PPM-type_phosphatase-like_dom"/>
</dbReference>
<reference evidence="4 5" key="1">
    <citation type="submission" date="2017-09" db="EMBL/GenBank/DDBJ databases">
        <authorList>
            <person name="Lee N."/>
            <person name="Cho B.-K."/>
        </authorList>
    </citation>
    <scope>NUCLEOTIDE SEQUENCE [LARGE SCALE GENOMIC DNA]</scope>
    <source>
        <strain evidence="4 5">ATCC 12853</strain>
    </source>
</reference>
<keyword evidence="5" id="KW-1185">Reference proteome</keyword>
<organism evidence="4 5">
    <name type="scientific">Streptomyces kanamyceticus</name>
    <dbReference type="NCBI Taxonomy" id="1967"/>
    <lineage>
        <taxon>Bacteria</taxon>
        <taxon>Bacillati</taxon>
        <taxon>Actinomycetota</taxon>
        <taxon>Actinomycetes</taxon>
        <taxon>Kitasatosporales</taxon>
        <taxon>Streptomycetaceae</taxon>
        <taxon>Streptomyces</taxon>
    </lineage>
</organism>
<dbReference type="Gene3D" id="3.60.40.10">
    <property type="entry name" value="PPM-type phosphatase domain"/>
    <property type="match status" value="1"/>
</dbReference>
<dbReference type="SMART" id="SM00331">
    <property type="entry name" value="PP2C_SIG"/>
    <property type="match status" value="1"/>
</dbReference>
<dbReference type="InterPro" id="IPR036457">
    <property type="entry name" value="PPM-type-like_dom_sf"/>
</dbReference>
<name>A0A5J6GRR1_STRKN</name>
<dbReference type="EMBL" id="CP023699">
    <property type="protein sequence ID" value="QEU96861.1"/>
    <property type="molecule type" value="Genomic_DNA"/>
</dbReference>
<dbReference type="SUPFAM" id="SSF81606">
    <property type="entry name" value="PP2C-like"/>
    <property type="match status" value="1"/>
</dbReference>
<dbReference type="Proteomes" id="UP000325529">
    <property type="component" value="Chromosome"/>
</dbReference>
<keyword evidence="1" id="KW-0378">Hydrolase</keyword>
<sequence>MPSAPGARPFRSRSRSTTALAWVPVRRNKRGRRTPVTSRTAWLWLTALVGMGIAVGDVAMGPATSQIGLLLVCPLLASTQHGWRVTAVVSGAATLLAVAVSTVEHALGQGDTQVRLLTLVVAGAYGTWCAHRSASLQQQLEKVASAAQRAIIQPTDFSIGGLDVSARYHSAAAQAHIGGDLYAFANTPMGLRLLIGDVRGKGLPPVHLSAAAIGHFRDAAYTQPDLLAVAGELESRLAGDLGAEDFITAVIAEVDPHHVRLVNCGHHAPLHLPATGAPALLAPPGPTTPIGLAPDPTVQEVPLAAGDRLLFYTDGLAEARDRTGAMPDLQLIGRLCTGAQLDGALDTVLKALQHHTRHSTAGDDIALVLLQPAHDHARHAPRPRPHAPDAVTRRRAGTG</sequence>
<evidence type="ECO:0000256" key="2">
    <source>
        <dbReference type="SAM" id="MobiDB-lite"/>
    </source>
</evidence>
<protein>
    <submittedName>
        <fullName evidence="4">Serine/threonine-protein phosphatase</fullName>
    </submittedName>
</protein>
<feature type="compositionally biased region" description="Basic residues" evidence="2">
    <location>
        <begin position="376"/>
        <end position="385"/>
    </location>
</feature>
<dbReference type="AlphaFoldDB" id="A0A5J6GRR1"/>